<dbReference type="SUPFAM" id="SSF54637">
    <property type="entry name" value="Thioesterase/thiol ester dehydrase-isomerase"/>
    <property type="match status" value="1"/>
</dbReference>
<evidence type="ECO:0000256" key="16">
    <source>
        <dbReference type="ARBA" id="ARBA00035852"/>
    </source>
</evidence>
<evidence type="ECO:0000256" key="2">
    <source>
        <dbReference type="ARBA" id="ARBA00004569"/>
    </source>
</evidence>
<evidence type="ECO:0000259" key="27">
    <source>
        <dbReference type="Pfam" id="PF03061"/>
    </source>
</evidence>
<evidence type="ECO:0000256" key="9">
    <source>
        <dbReference type="ARBA" id="ARBA00022801"/>
    </source>
</evidence>
<dbReference type="PANTHER" id="PTHR12418:SF19">
    <property type="entry name" value="ACYL-COENZYME A THIOESTERASE THEM4"/>
    <property type="match status" value="1"/>
</dbReference>
<comment type="catalytic activity">
    <reaction evidence="23">
        <text>hexadecanoyl-CoA + H2O = hexadecanoate + CoA + H(+)</text>
        <dbReference type="Rhea" id="RHEA:16645"/>
        <dbReference type="ChEBI" id="CHEBI:7896"/>
        <dbReference type="ChEBI" id="CHEBI:15377"/>
        <dbReference type="ChEBI" id="CHEBI:15378"/>
        <dbReference type="ChEBI" id="CHEBI:57287"/>
        <dbReference type="ChEBI" id="CHEBI:57379"/>
        <dbReference type="EC" id="3.1.2.2"/>
    </reaction>
    <physiologicalReaction direction="left-to-right" evidence="23">
        <dbReference type="Rhea" id="RHEA:16646"/>
    </physiologicalReaction>
</comment>
<dbReference type="EC" id="3.1.2.2" evidence="19"/>
<keyword evidence="29" id="KW-1185">Reference proteome</keyword>
<comment type="subcellular location">
    <subcellularLocation>
        <location evidence="3">Cell projection</location>
        <location evidence="3">Ruffle membrane</location>
    </subcellularLocation>
    <subcellularLocation>
        <location evidence="1">Cytoplasm</location>
    </subcellularLocation>
    <subcellularLocation>
        <location evidence="4">Mitochondrion inner membrane</location>
        <topology evidence="4">Peripheral membrane protein</topology>
    </subcellularLocation>
    <subcellularLocation>
        <location evidence="2">Mitochondrion intermembrane space</location>
    </subcellularLocation>
</comment>
<dbReference type="GO" id="GO:0006631">
    <property type="term" value="P:fatty acid metabolic process"/>
    <property type="evidence" value="ECO:0007669"/>
    <property type="project" value="UniProtKB-KW"/>
</dbReference>
<evidence type="ECO:0000256" key="1">
    <source>
        <dbReference type="ARBA" id="ARBA00004496"/>
    </source>
</evidence>
<protein>
    <recommendedName>
        <fullName evidence="20">Acyl-coenzyme A thioesterase THEM4</fullName>
        <ecNumber evidence="19">3.1.2.2</ecNumber>
    </recommendedName>
    <alternativeName>
        <fullName evidence="21">Thioesterase superfamily member 4</fullName>
    </alternativeName>
</protein>
<reference evidence="28 29" key="1">
    <citation type="submission" date="2024-03" db="EMBL/GenBank/DDBJ databases">
        <title>The Acrasis kona genome and developmental transcriptomes reveal deep origins of eukaryotic multicellular pathways.</title>
        <authorList>
            <person name="Sheikh S."/>
            <person name="Fu C.-J."/>
            <person name="Brown M.W."/>
            <person name="Baldauf S.L."/>
        </authorList>
    </citation>
    <scope>NUCLEOTIDE SEQUENCE [LARGE SCALE GENOMIC DNA]</scope>
    <source>
        <strain evidence="28 29">ATCC MYA-3509</strain>
    </source>
</reference>
<keyword evidence="12" id="KW-0443">Lipid metabolism</keyword>
<evidence type="ECO:0000256" key="5">
    <source>
        <dbReference type="ARBA" id="ARBA00022475"/>
    </source>
</evidence>
<dbReference type="GO" id="GO:0032587">
    <property type="term" value="C:ruffle membrane"/>
    <property type="evidence" value="ECO:0007669"/>
    <property type="project" value="UniProtKB-SubCell"/>
</dbReference>
<evidence type="ECO:0000256" key="6">
    <source>
        <dbReference type="ARBA" id="ARBA00022490"/>
    </source>
</evidence>
<evidence type="ECO:0000256" key="13">
    <source>
        <dbReference type="ARBA" id="ARBA00023128"/>
    </source>
</evidence>
<comment type="catalytic activity">
    <reaction evidence="26">
        <text>tetradecanoyl-CoA + H2O = tetradecanoate + CoA + H(+)</text>
        <dbReference type="Rhea" id="RHEA:40119"/>
        <dbReference type="ChEBI" id="CHEBI:15377"/>
        <dbReference type="ChEBI" id="CHEBI:15378"/>
        <dbReference type="ChEBI" id="CHEBI:30807"/>
        <dbReference type="ChEBI" id="CHEBI:57287"/>
        <dbReference type="ChEBI" id="CHEBI:57385"/>
    </reaction>
    <physiologicalReaction direction="left-to-right" evidence="26">
        <dbReference type="Rhea" id="RHEA:40120"/>
    </physiologicalReaction>
</comment>
<evidence type="ECO:0000256" key="14">
    <source>
        <dbReference type="ARBA" id="ARBA00023136"/>
    </source>
</evidence>
<organism evidence="28 29">
    <name type="scientific">Acrasis kona</name>
    <dbReference type="NCBI Taxonomy" id="1008807"/>
    <lineage>
        <taxon>Eukaryota</taxon>
        <taxon>Discoba</taxon>
        <taxon>Heterolobosea</taxon>
        <taxon>Tetramitia</taxon>
        <taxon>Eutetramitia</taxon>
        <taxon>Acrasidae</taxon>
        <taxon>Acrasis</taxon>
    </lineage>
</organism>
<proteinExistence type="inferred from homology"/>
<keyword evidence="15" id="KW-0966">Cell projection</keyword>
<keyword evidence="5" id="KW-1003">Cell membrane</keyword>
<dbReference type="GO" id="GO:0005743">
    <property type="term" value="C:mitochondrial inner membrane"/>
    <property type="evidence" value="ECO:0007669"/>
    <property type="project" value="UniProtKB-SubCell"/>
</dbReference>
<name>A0AAW2ZA65_9EUKA</name>
<evidence type="ECO:0000256" key="22">
    <source>
        <dbReference type="ARBA" id="ARBA00047588"/>
    </source>
</evidence>
<keyword evidence="8" id="KW-0999">Mitochondrion inner membrane</keyword>
<evidence type="ECO:0000313" key="28">
    <source>
        <dbReference type="EMBL" id="KAL0486325.1"/>
    </source>
</evidence>
<evidence type="ECO:0000256" key="19">
    <source>
        <dbReference type="ARBA" id="ARBA00038848"/>
    </source>
</evidence>
<comment type="catalytic activity">
    <reaction evidence="24">
        <text>decanoyl-CoA + H2O = decanoate + CoA + H(+)</text>
        <dbReference type="Rhea" id="RHEA:40059"/>
        <dbReference type="ChEBI" id="CHEBI:15377"/>
        <dbReference type="ChEBI" id="CHEBI:15378"/>
        <dbReference type="ChEBI" id="CHEBI:27689"/>
        <dbReference type="ChEBI" id="CHEBI:57287"/>
        <dbReference type="ChEBI" id="CHEBI:61430"/>
    </reaction>
    <physiologicalReaction direction="left-to-right" evidence="24">
        <dbReference type="Rhea" id="RHEA:40060"/>
    </physiologicalReaction>
</comment>
<keyword evidence="7" id="KW-0053">Apoptosis</keyword>
<dbReference type="EMBL" id="JAOPGA020001219">
    <property type="protein sequence ID" value="KAL0486325.1"/>
    <property type="molecule type" value="Genomic_DNA"/>
</dbReference>
<comment type="catalytic activity">
    <reaction evidence="25">
        <text>dodecanoyl-CoA + H2O = dodecanoate + CoA + H(+)</text>
        <dbReference type="Rhea" id="RHEA:30135"/>
        <dbReference type="ChEBI" id="CHEBI:15377"/>
        <dbReference type="ChEBI" id="CHEBI:15378"/>
        <dbReference type="ChEBI" id="CHEBI:18262"/>
        <dbReference type="ChEBI" id="CHEBI:57287"/>
        <dbReference type="ChEBI" id="CHEBI:57375"/>
    </reaction>
    <physiologicalReaction direction="left-to-right" evidence="25">
        <dbReference type="Rhea" id="RHEA:30136"/>
    </physiologicalReaction>
</comment>
<evidence type="ECO:0000313" key="29">
    <source>
        <dbReference type="Proteomes" id="UP001431209"/>
    </source>
</evidence>
<comment type="catalytic activity">
    <reaction evidence="16">
        <text>(5Z,8Z,11Z,14Z)-eicosatetraenoyl-CoA + H2O = (5Z,8Z,11Z,14Z)-eicosatetraenoate + CoA + H(+)</text>
        <dbReference type="Rhea" id="RHEA:40151"/>
        <dbReference type="ChEBI" id="CHEBI:15377"/>
        <dbReference type="ChEBI" id="CHEBI:15378"/>
        <dbReference type="ChEBI" id="CHEBI:32395"/>
        <dbReference type="ChEBI" id="CHEBI:57287"/>
        <dbReference type="ChEBI" id="CHEBI:57368"/>
    </reaction>
    <physiologicalReaction direction="left-to-right" evidence="16">
        <dbReference type="Rhea" id="RHEA:40152"/>
    </physiologicalReaction>
</comment>
<gene>
    <name evidence="28" type="ORF">AKO1_001933</name>
</gene>
<evidence type="ECO:0000256" key="21">
    <source>
        <dbReference type="ARBA" id="ARBA00043210"/>
    </source>
</evidence>
<evidence type="ECO:0000256" key="7">
    <source>
        <dbReference type="ARBA" id="ARBA00022703"/>
    </source>
</evidence>
<evidence type="ECO:0000256" key="23">
    <source>
        <dbReference type="ARBA" id="ARBA00047734"/>
    </source>
</evidence>
<keyword evidence="14" id="KW-0472">Membrane</keyword>
<dbReference type="Pfam" id="PF03061">
    <property type="entry name" value="4HBT"/>
    <property type="match status" value="1"/>
</dbReference>
<dbReference type="InterPro" id="IPR006683">
    <property type="entry name" value="Thioestr_dom"/>
</dbReference>
<comment type="similarity">
    <text evidence="18">Belongs to the THEM4/THEM5 thioesterase family.</text>
</comment>
<evidence type="ECO:0000256" key="11">
    <source>
        <dbReference type="ARBA" id="ARBA00022946"/>
    </source>
</evidence>
<dbReference type="Gene3D" id="3.10.129.10">
    <property type="entry name" value="Hotdog Thioesterase"/>
    <property type="match status" value="1"/>
</dbReference>
<evidence type="ECO:0000256" key="8">
    <source>
        <dbReference type="ARBA" id="ARBA00022792"/>
    </source>
</evidence>
<dbReference type="AlphaFoldDB" id="A0AAW2ZA65"/>
<evidence type="ECO:0000256" key="12">
    <source>
        <dbReference type="ARBA" id="ARBA00023098"/>
    </source>
</evidence>
<comment type="caution">
    <text evidence="28">The sequence shown here is derived from an EMBL/GenBank/DDBJ whole genome shotgun (WGS) entry which is preliminary data.</text>
</comment>
<evidence type="ECO:0000256" key="20">
    <source>
        <dbReference type="ARBA" id="ARBA00040123"/>
    </source>
</evidence>
<accession>A0AAW2ZA65</accession>
<evidence type="ECO:0000256" key="26">
    <source>
        <dbReference type="ARBA" id="ARBA00048180"/>
    </source>
</evidence>
<keyword evidence="11" id="KW-0809">Transit peptide</keyword>
<comment type="catalytic activity">
    <reaction evidence="22">
        <text>octanoyl-CoA + H2O = octanoate + CoA + H(+)</text>
        <dbReference type="Rhea" id="RHEA:30143"/>
        <dbReference type="ChEBI" id="CHEBI:15377"/>
        <dbReference type="ChEBI" id="CHEBI:15378"/>
        <dbReference type="ChEBI" id="CHEBI:25646"/>
        <dbReference type="ChEBI" id="CHEBI:57287"/>
        <dbReference type="ChEBI" id="CHEBI:57386"/>
    </reaction>
    <physiologicalReaction direction="left-to-right" evidence="22">
        <dbReference type="Rhea" id="RHEA:30144"/>
    </physiologicalReaction>
</comment>
<evidence type="ECO:0000256" key="10">
    <source>
        <dbReference type="ARBA" id="ARBA00022832"/>
    </source>
</evidence>
<dbReference type="InterPro" id="IPR029069">
    <property type="entry name" value="HotDog_dom_sf"/>
</dbReference>
<dbReference type="GO" id="GO:0016787">
    <property type="term" value="F:hydrolase activity"/>
    <property type="evidence" value="ECO:0007669"/>
    <property type="project" value="UniProtKB-KW"/>
</dbReference>
<dbReference type="Proteomes" id="UP001431209">
    <property type="component" value="Unassembled WGS sequence"/>
</dbReference>
<evidence type="ECO:0000256" key="24">
    <source>
        <dbReference type="ARBA" id="ARBA00047969"/>
    </source>
</evidence>
<evidence type="ECO:0000256" key="17">
    <source>
        <dbReference type="ARBA" id="ARBA00037002"/>
    </source>
</evidence>
<keyword evidence="9" id="KW-0378">Hydrolase</keyword>
<dbReference type="CDD" id="cd03443">
    <property type="entry name" value="PaaI_thioesterase"/>
    <property type="match status" value="1"/>
</dbReference>
<evidence type="ECO:0000256" key="15">
    <source>
        <dbReference type="ARBA" id="ARBA00023273"/>
    </source>
</evidence>
<dbReference type="InterPro" id="IPR052365">
    <property type="entry name" value="THEM4/THEM5_acyl-CoA_thioest"/>
</dbReference>
<feature type="domain" description="Thioesterase" evidence="27">
    <location>
        <begin position="92"/>
        <end position="159"/>
    </location>
</feature>
<evidence type="ECO:0000256" key="3">
    <source>
        <dbReference type="ARBA" id="ARBA00004632"/>
    </source>
</evidence>
<dbReference type="PANTHER" id="PTHR12418">
    <property type="entry name" value="ACYL-COENZYME A THIOESTERASE THEM4"/>
    <property type="match status" value="1"/>
</dbReference>
<keyword evidence="13" id="KW-0496">Mitochondrion</keyword>
<dbReference type="GO" id="GO:0005758">
    <property type="term" value="C:mitochondrial intermembrane space"/>
    <property type="evidence" value="ECO:0007669"/>
    <property type="project" value="UniProtKB-SubCell"/>
</dbReference>
<keyword evidence="10" id="KW-0276">Fatty acid metabolism</keyword>
<evidence type="ECO:0000256" key="25">
    <source>
        <dbReference type="ARBA" id="ARBA00048074"/>
    </source>
</evidence>
<keyword evidence="6" id="KW-0963">Cytoplasm</keyword>
<evidence type="ECO:0000256" key="18">
    <source>
        <dbReference type="ARBA" id="ARBA00038456"/>
    </source>
</evidence>
<sequence length="232" mass="26156">MSLFPSGQVTKNKRFHNIPLLDQITSNTQRYSRSAFHLDFPILSDTEIAKTLGSRGEQFGKDIKYRTFWDNEEQMLIGVVAFNNSMEGPPNSVHGGCIATTVDSMFGWHSCKVLGFGNVTLNLNINYKKFIKLGSIVRIEIRTVNIDGRKLLMSGRLTNNLTSLTDDENTIVHTEATALFYKSIWNAWSYSQAYRLFGPQSNITVERVAELIKSANAQVKEAEQQPQLTSKL</sequence>
<comment type="catalytic activity">
    <reaction evidence="17">
        <text>(9Z)-octadecenoyl-CoA + H2O = (9Z)-octadecenoate + CoA + H(+)</text>
        <dbReference type="Rhea" id="RHEA:40139"/>
        <dbReference type="ChEBI" id="CHEBI:15377"/>
        <dbReference type="ChEBI" id="CHEBI:15378"/>
        <dbReference type="ChEBI" id="CHEBI:30823"/>
        <dbReference type="ChEBI" id="CHEBI:57287"/>
        <dbReference type="ChEBI" id="CHEBI:57387"/>
    </reaction>
    <physiologicalReaction direction="left-to-right" evidence="17">
        <dbReference type="Rhea" id="RHEA:40140"/>
    </physiologicalReaction>
</comment>
<evidence type="ECO:0000256" key="4">
    <source>
        <dbReference type="ARBA" id="ARBA00004637"/>
    </source>
</evidence>